<gene>
    <name evidence="3" type="primary">20342583</name>
    <name evidence="2" type="ORF">GGTG_02125</name>
</gene>
<dbReference type="AlphaFoldDB" id="J3NLH6"/>
<dbReference type="HOGENOM" id="CLU_987097_0_0_1"/>
<keyword evidence="4" id="KW-1185">Reference proteome</keyword>
<feature type="chain" id="PRO_5015094212" evidence="1">
    <location>
        <begin position="17"/>
        <end position="282"/>
    </location>
</feature>
<dbReference type="EnsemblFungi" id="EJT82151">
    <property type="protein sequence ID" value="EJT82151"/>
    <property type="gene ID" value="GGTG_02125"/>
</dbReference>
<protein>
    <submittedName>
        <fullName evidence="2 3">Uncharacterized protein</fullName>
    </submittedName>
</protein>
<feature type="signal peptide" evidence="1">
    <location>
        <begin position="1"/>
        <end position="16"/>
    </location>
</feature>
<name>J3NLH6_GAET3</name>
<dbReference type="VEuPathDB" id="FungiDB:GGTG_02125"/>
<reference evidence="2" key="2">
    <citation type="submission" date="2010-07" db="EMBL/GenBank/DDBJ databases">
        <authorList>
            <consortium name="The Broad Institute Genome Sequencing Platform"/>
            <consortium name="Broad Institute Genome Sequencing Center for Infectious Disease"/>
            <person name="Ma L.-J."/>
            <person name="Dead R."/>
            <person name="Young S."/>
            <person name="Zeng Q."/>
            <person name="Koehrsen M."/>
            <person name="Alvarado L."/>
            <person name="Berlin A."/>
            <person name="Chapman S.B."/>
            <person name="Chen Z."/>
            <person name="Freedman E."/>
            <person name="Gellesch M."/>
            <person name="Goldberg J."/>
            <person name="Griggs A."/>
            <person name="Gujja S."/>
            <person name="Heilman E.R."/>
            <person name="Heiman D."/>
            <person name="Hepburn T."/>
            <person name="Howarth C."/>
            <person name="Jen D."/>
            <person name="Larson L."/>
            <person name="Mehta T."/>
            <person name="Neiman D."/>
            <person name="Pearson M."/>
            <person name="Roberts A."/>
            <person name="Saif S."/>
            <person name="Shea T."/>
            <person name="Shenoy N."/>
            <person name="Sisk P."/>
            <person name="Stolte C."/>
            <person name="Sykes S."/>
            <person name="Walk T."/>
            <person name="White J."/>
            <person name="Yandava C."/>
            <person name="Haas B."/>
            <person name="Nusbaum C."/>
            <person name="Birren B."/>
        </authorList>
    </citation>
    <scope>NUCLEOTIDE SEQUENCE</scope>
    <source>
        <strain evidence="2">R3-111a-1</strain>
    </source>
</reference>
<dbReference type="RefSeq" id="XP_009218160.1">
    <property type="nucleotide sequence ID" value="XM_009219896.1"/>
</dbReference>
<dbReference type="GeneID" id="20342583"/>
<proteinExistence type="predicted"/>
<evidence type="ECO:0000313" key="4">
    <source>
        <dbReference type="Proteomes" id="UP000006039"/>
    </source>
</evidence>
<reference evidence="3" key="5">
    <citation type="submission" date="2018-04" db="UniProtKB">
        <authorList>
            <consortium name="EnsemblFungi"/>
        </authorList>
    </citation>
    <scope>IDENTIFICATION</scope>
    <source>
        <strain evidence="3">R3-111a-1</strain>
    </source>
</reference>
<dbReference type="EMBL" id="GL385395">
    <property type="protein sequence ID" value="EJT82151.1"/>
    <property type="molecule type" value="Genomic_DNA"/>
</dbReference>
<dbReference type="OrthoDB" id="5596743at2759"/>
<organism evidence="2">
    <name type="scientific">Gaeumannomyces tritici (strain R3-111a-1)</name>
    <name type="common">Wheat and barley take-all root rot fungus</name>
    <name type="synonym">Gaeumannomyces graminis var. tritici</name>
    <dbReference type="NCBI Taxonomy" id="644352"/>
    <lineage>
        <taxon>Eukaryota</taxon>
        <taxon>Fungi</taxon>
        <taxon>Dikarya</taxon>
        <taxon>Ascomycota</taxon>
        <taxon>Pezizomycotina</taxon>
        <taxon>Sordariomycetes</taxon>
        <taxon>Sordariomycetidae</taxon>
        <taxon>Magnaporthales</taxon>
        <taxon>Magnaporthaceae</taxon>
        <taxon>Gaeumannomyces</taxon>
    </lineage>
</organism>
<reference evidence="4" key="1">
    <citation type="submission" date="2010-07" db="EMBL/GenBank/DDBJ databases">
        <title>The genome sequence of Gaeumannomyces graminis var. tritici strain R3-111a-1.</title>
        <authorList>
            <consortium name="The Broad Institute Genome Sequencing Platform"/>
            <person name="Ma L.-J."/>
            <person name="Dead R."/>
            <person name="Young S."/>
            <person name="Zeng Q."/>
            <person name="Koehrsen M."/>
            <person name="Alvarado L."/>
            <person name="Berlin A."/>
            <person name="Chapman S.B."/>
            <person name="Chen Z."/>
            <person name="Freedman E."/>
            <person name="Gellesch M."/>
            <person name="Goldberg J."/>
            <person name="Griggs A."/>
            <person name="Gujja S."/>
            <person name="Heilman E.R."/>
            <person name="Heiman D."/>
            <person name="Hepburn T."/>
            <person name="Howarth C."/>
            <person name="Jen D."/>
            <person name="Larson L."/>
            <person name="Mehta T."/>
            <person name="Neiman D."/>
            <person name="Pearson M."/>
            <person name="Roberts A."/>
            <person name="Saif S."/>
            <person name="Shea T."/>
            <person name="Shenoy N."/>
            <person name="Sisk P."/>
            <person name="Stolte C."/>
            <person name="Sykes S."/>
            <person name="Walk T."/>
            <person name="White J."/>
            <person name="Yandava C."/>
            <person name="Haas B."/>
            <person name="Nusbaum C."/>
            <person name="Birren B."/>
        </authorList>
    </citation>
    <scope>NUCLEOTIDE SEQUENCE [LARGE SCALE GENOMIC DNA]</scope>
    <source>
        <strain evidence="4">R3-111a-1</strain>
    </source>
</reference>
<sequence>MKSTLALALLAATASPSRDNCARAATGARGGNLSSRLAACPSYQRCTVIPLTRTIPTTATITPAAVTATPVVVIGQTTTVPVALVQRREAAQALVADSAGAADLAQRQASPVATTICPTAIPADPAKYRTPTSRYASTCACAGISKSYTTLASPSTTRTMSATLVPSTATVSVTTTTTTSTTQIVATETARLFYITLQAPVYNEFFGSVLSASEDDNHLYFAPGIDRSELFLNSDNILVDFRSGGFPAYQSNTWQYYTRQMRHSERRATMQRRARPDDEGTL</sequence>
<evidence type="ECO:0000313" key="3">
    <source>
        <dbReference type="EnsemblFungi" id="EJT82151"/>
    </source>
</evidence>
<evidence type="ECO:0000313" key="2">
    <source>
        <dbReference type="EMBL" id="EJT82151.1"/>
    </source>
</evidence>
<reference evidence="3" key="4">
    <citation type="journal article" date="2015" name="G3 (Bethesda)">
        <title>Genome sequences of three phytopathogenic species of the Magnaporthaceae family of fungi.</title>
        <authorList>
            <person name="Okagaki L.H."/>
            <person name="Nunes C.C."/>
            <person name="Sailsbery J."/>
            <person name="Clay B."/>
            <person name="Brown D."/>
            <person name="John T."/>
            <person name="Oh Y."/>
            <person name="Young N."/>
            <person name="Fitzgerald M."/>
            <person name="Haas B.J."/>
            <person name="Zeng Q."/>
            <person name="Young S."/>
            <person name="Adiconis X."/>
            <person name="Fan L."/>
            <person name="Levin J.Z."/>
            <person name="Mitchell T.K."/>
            <person name="Okubara P.A."/>
            <person name="Farman M.L."/>
            <person name="Kohn L.M."/>
            <person name="Birren B."/>
            <person name="Ma L.-J."/>
            <person name="Dean R.A."/>
        </authorList>
    </citation>
    <scope>NUCLEOTIDE SEQUENCE</scope>
    <source>
        <strain evidence="3">R3-111a-1</strain>
    </source>
</reference>
<keyword evidence="1" id="KW-0732">Signal</keyword>
<evidence type="ECO:0000256" key="1">
    <source>
        <dbReference type="SAM" id="SignalP"/>
    </source>
</evidence>
<reference evidence="2" key="3">
    <citation type="submission" date="2010-09" db="EMBL/GenBank/DDBJ databases">
        <title>Annotation of Gaeumannomyces graminis var. tritici R3-111a-1.</title>
        <authorList>
            <consortium name="The Broad Institute Genome Sequencing Platform"/>
            <person name="Ma L.-J."/>
            <person name="Dead R."/>
            <person name="Young S.K."/>
            <person name="Zeng Q."/>
            <person name="Gargeya S."/>
            <person name="Fitzgerald M."/>
            <person name="Haas B."/>
            <person name="Abouelleil A."/>
            <person name="Alvarado L."/>
            <person name="Arachchi H.M."/>
            <person name="Berlin A."/>
            <person name="Brown A."/>
            <person name="Chapman S.B."/>
            <person name="Chen Z."/>
            <person name="Dunbar C."/>
            <person name="Freedman E."/>
            <person name="Gearin G."/>
            <person name="Gellesch M."/>
            <person name="Goldberg J."/>
            <person name="Griggs A."/>
            <person name="Gujja S."/>
            <person name="Heiman D."/>
            <person name="Howarth C."/>
            <person name="Larson L."/>
            <person name="Lui A."/>
            <person name="MacDonald P.J.P."/>
            <person name="Mehta T."/>
            <person name="Montmayeur A."/>
            <person name="Murphy C."/>
            <person name="Neiman D."/>
            <person name="Pearson M."/>
            <person name="Priest M."/>
            <person name="Roberts A."/>
            <person name="Saif S."/>
            <person name="Shea T."/>
            <person name="Shenoy N."/>
            <person name="Sisk P."/>
            <person name="Stolte C."/>
            <person name="Sykes S."/>
            <person name="Yandava C."/>
            <person name="Wortman J."/>
            <person name="Nusbaum C."/>
            <person name="Birren B."/>
        </authorList>
    </citation>
    <scope>NUCLEOTIDE SEQUENCE</scope>
    <source>
        <strain evidence="2">R3-111a-1</strain>
    </source>
</reference>
<dbReference type="Proteomes" id="UP000006039">
    <property type="component" value="Unassembled WGS sequence"/>
</dbReference>
<accession>J3NLH6</accession>